<evidence type="ECO:0000256" key="1">
    <source>
        <dbReference type="ARBA" id="ARBA00022801"/>
    </source>
</evidence>
<dbReference type="PANTHER" id="PTHR46609:SF6">
    <property type="entry name" value="EXONUCLEASE, PHAGE-TYPE_RECB, C-TERMINAL DOMAIN-CONTAINING PROTEIN-RELATED"/>
    <property type="match status" value="1"/>
</dbReference>
<dbReference type="InterPro" id="IPR019080">
    <property type="entry name" value="YqaJ_viral_recombinase"/>
</dbReference>
<dbReference type="InterPro" id="IPR017482">
    <property type="entry name" value="Lambda-type_endonuclease"/>
</dbReference>
<evidence type="ECO:0000313" key="4">
    <source>
        <dbReference type="Proteomes" id="UP000284543"/>
    </source>
</evidence>
<dbReference type="EMBL" id="QRZM01000025">
    <property type="protein sequence ID" value="RGV69131.1"/>
    <property type="molecule type" value="Genomic_DNA"/>
</dbReference>
<gene>
    <name evidence="3" type="ORF">DWW02_28475</name>
</gene>
<dbReference type="Gene3D" id="3.90.320.10">
    <property type="match status" value="1"/>
</dbReference>
<evidence type="ECO:0000259" key="2">
    <source>
        <dbReference type="Pfam" id="PF09588"/>
    </source>
</evidence>
<comment type="caution">
    <text evidence="3">The sequence shown here is derived from an EMBL/GenBank/DDBJ whole genome shotgun (WGS) entry which is preliminary data.</text>
</comment>
<organism evidence="3 4">
    <name type="scientific">Enterocloster bolteae</name>
    <dbReference type="NCBI Taxonomy" id="208479"/>
    <lineage>
        <taxon>Bacteria</taxon>
        <taxon>Bacillati</taxon>
        <taxon>Bacillota</taxon>
        <taxon>Clostridia</taxon>
        <taxon>Lachnospirales</taxon>
        <taxon>Lachnospiraceae</taxon>
        <taxon>Enterocloster</taxon>
    </lineage>
</organism>
<dbReference type="Pfam" id="PF09588">
    <property type="entry name" value="YqaJ"/>
    <property type="match status" value="1"/>
</dbReference>
<keyword evidence="1" id="KW-0378">Hydrolase</keyword>
<reference evidence="3 4" key="1">
    <citation type="submission" date="2018-08" db="EMBL/GenBank/DDBJ databases">
        <title>A genome reference for cultivated species of the human gut microbiota.</title>
        <authorList>
            <person name="Zou Y."/>
            <person name="Xue W."/>
            <person name="Luo G."/>
        </authorList>
    </citation>
    <scope>NUCLEOTIDE SEQUENCE [LARGE SCALE GENOMIC DNA]</scope>
    <source>
        <strain evidence="3 4">AF14-18</strain>
    </source>
</reference>
<dbReference type="GO" id="GO:0016787">
    <property type="term" value="F:hydrolase activity"/>
    <property type="evidence" value="ECO:0007669"/>
    <property type="project" value="UniProtKB-KW"/>
</dbReference>
<dbReference type="InterPro" id="IPR011604">
    <property type="entry name" value="PDDEXK-like_dom_sf"/>
</dbReference>
<name>A0A412YTC0_9FIRM</name>
<dbReference type="PANTHER" id="PTHR46609">
    <property type="entry name" value="EXONUCLEASE, PHAGE-TYPE/RECB, C-TERMINAL DOMAIN-CONTAINING PROTEIN"/>
    <property type="match status" value="1"/>
</dbReference>
<dbReference type="InterPro" id="IPR051703">
    <property type="entry name" value="NF-kappa-B_Signaling_Reg"/>
</dbReference>
<protein>
    <submittedName>
        <fullName evidence="3">Recombinase</fullName>
    </submittedName>
</protein>
<dbReference type="Proteomes" id="UP000284543">
    <property type="component" value="Unassembled WGS sequence"/>
</dbReference>
<dbReference type="InterPro" id="IPR011335">
    <property type="entry name" value="Restrct_endonuc-II-like"/>
</dbReference>
<sequence length="220" mass="26022">MNKMSVSKRIFKSREEWLEGRKGHIGGSDASACVGMNPYKDNVQLWEEKRGLVIPEDISDREYVRYGTEAEKYLRALFALDYPQYRVTYDEDNMFTNTAYPWMHASLDGELVDKNGRRGILEIKTTNILQSMQREKWRDRIPDNYFCQVLHYLAVTEYDFVVLKAQLKSEWGGELRITTKHYFIDRKDVEEDIKYLVEAERRFWDCVVTGRRPDLVLPAI</sequence>
<dbReference type="NCBIfam" id="TIGR03033">
    <property type="entry name" value="phage_rel_nuc"/>
    <property type="match status" value="1"/>
</dbReference>
<accession>A0A412YTC0</accession>
<proteinExistence type="predicted"/>
<feature type="domain" description="YqaJ viral recombinase" evidence="2">
    <location>
        <begin position="16"/>
        <end position="159"/>
    </location>
</feature>
<evidence type="ECO:0000313" key="3">
    <source>
        <dbReference type="EMBL" id="RGV69131.1"/>
    </source>
</evidence>
<dbReference type="AlphaFoldDB" id="A0A412YTC0"/>
<dbReference type="SUPFAM" id="SSF52980">
    <property type="entry name" value="Restriction endonuclease-like"/>
    <property type="match status" value="1"/>
</dbReference>